<organism evidence="5 6">
    <name type="scientific">Kribbella hippodromi</name>
    <dbReference type="NCBI Taxonomy" id="434347"/>
    <lineage>
        <taxon>Bacteria</taxon>
        <taxon>Bacillati</taxon>
        <taxon>Actinomycetota</taxon>
        <taxon>Actinomycetes</taxon>
        <taxon>Propionibacteriales</taxon>
        <taxon>Kribbellaceae</taxon>
        <taxon>Kribbella</taxon>
    </lineage>
</organism>
<dbReference type="PANTHER" id="PTHR30146:SF109">
    <property type="entry name" value="HTH-TYPE TRANSCRIPTIONAL REGULATOR GALS"/>
    <property type="match status" value="1"/>
</dbReference>
<name>A0ABP4P6X6_9ACTN</name>
<dbReference type="Proteomes" id="UP001501705">
    <property type="component" value="Unassembled WGS sequence"/>
</dbReference>
<dbReference type="Gene3D" id="3.40.50.2300">
    <property type="match status" value="2"/>
</dbReference>
<dbReference type="PROSITE" id="PS00356">
    <property type="entry name" value="HTH_LACI_1"/>
    <property type="match status" value="1"/>
</dbReference>
<feature type="domain" description="HTH lacI-type" evidence="4">
    <location>
        <begin position="3"/>
        <end position="57"/>
    </location>
</feature>
<dbReference type="PROSITE" id="PS50932">
    <property type="entry name" value="HTH_LACI_2"/>
    <property type="match status" value="1"/>
</dbReference>
<dbReference type="InterPro" id="IPR000843">
    <property type="entry name" value="HTH_LacI"/>
</dbReference>
<keyword evidence="3" id="KW-0804">Transcription</keyword>
<dbReference type="Pfam" id="PF13377">
    <property type="entry name" value="Peripla_BP_3"/>
    <property type="match status" value="1"/>
</dbReference>
<keyword evidence="1" id="KW-0805">Transcription regulation</keyword>
<sequence length="339" mass="36352">MRPRLTDVAEAAGVSMKTVSNVVNGAEHVREETRQRVLAAIDKLGYRPNIAARNLAQGRSGVIAFAVPQLDRPYFASLAARMLDEAEAFGWIVQFHQTGGRREAELALLTERHPARLDGIVMSPLGLTAEDIQERDPALPLVLLGEKAAAQLNADHVGIDNREAGRVATDHLLSLGRRQVMALAPGPGMDDERINGYRDALTAAGLGVDEDLVLPTGGLRGQDAERTLGDWLDAGHPAPDAIFTATDWLAMGAIRALVLRGLRVPEDVAVVGFDDIPYDLATLPTLTTVAPDRVAIARLSLQALRDQRPGTEPVRLEAPFSLVVRESTAGIGTSAGQRE</sequence>
<reference evidence="6" key="1">
    <citation type="journal article" date="2019" name="Int. J. Syst. Evol. Microbiol.">
        <title>The Global Catalogue of Microorganisms (GCM) 10K type strain sequencing project: providing services to taxonomists for standard genome sequencing and annotation.</title>
        <authorList>
            <consortium name="The Broad Institute Genomics Platform"/>
            <consortium name="The Broad Institute Genome Sequencing Center for Infectious Disease"/>
            <person name="Wu L."/>
            <person name="Ma J."/>
        </authorList>
    </citation>
    <scope>NUCLEOTIDE SEQUENCE [LARGE SCALE GENOMIC DNA]</scope>
    <source>
        <strain evidence="6">JCM 15572</strain>
    </source>
</reference>
<comment type="caution">
    <text evidence="5">The sequence shown here is derived from an EMBL/GenBank/DDBJ whole genome shotgun (WGS) entry which is preliminary data.</text>
</comment>
<dbReference type="CDD" id="cd06267">
    <property type="entry name" value="PBP1_LacI_sugar_binding-like"/>
    <property type="match status" value="1"/>
</dbReference>
<proteinExistence type="predicted"/>
<evidence type="ECO:0000313" key="5">
    <source>
        <dbReference type="EMBL" id="GAA1571967.1"/>
    </source>
</evidence>
<protein>
    <submittedName>
        <fullName evidence="5">LacI family DNA-binding transcriptional regulator</fullName>
    </submittedName>
</protein>
<accession>A0ABP4P6X6</accession>
<dbReference type="SUPFAM" id="SSF47413">
    <property type="entry name" value="lambda repressor-like DNA-binding domains"/>
    <property type="match status" value="1"/>
</dbReference>
<dbReference type="RefSeq" id="WP_344234137.1">
    <property type="nucleotide sequence ID" value="NZ_BAAAPH010000008.1"/>
</dbReference>
<dbReference type="SUPFAM" id="SSF53822">
    <property type="entry name" value="Periplasmic binding protein-like I"/>
    <property type="match status" value="1"/>
</dbReference>
<evidence type="ECO:0000256" key="1">
    <source>
        <dbReference type="ARBA" id="ARBA00023015"/>
    </source>
</evidence>
<dbReference type="Pfam" id="PF00356">
    <property type="entry name" value="LacI"/>
    <property type="match status" value="1"/>
</dbReference>
<dbReference type="InterPro" id="IPR046335">
    <property type="entry name" value="LacI/GalR-like_sensor"/>
</dbReference>
<evidence type="ECO:0000313" key="6">
    <source>
        <dbReference type="Proteomes" id="UP001501705"/>
    </source>
</evidence>
<dbReference type="EMBL" id="BAAAPH010000008">
    <property type="protein sequence ID" value="GAA1571967.1"/>
    <property type="molecule type" value="Genomic_DNA"/>
</dbReference>
<dbReference type="InterPro" id="IPR028082">
    <property type="entry name" value="Peripla_BP_I"/>
</dbReference>
<dbReference type="CDD" id="cd01392">
    <property type="entry name" value="HTH_LacI"/>
    <property type="match status" value="1"/>
</dbReference>
<dbReference type="GO" id="GO:0003677">
    <property type="term" value="F:DNA binding"/>
    <property type="evidence" value="ECO:0007669"/>
    <property type="project" value="UniProtKB-KW"/>
</dbReference>
<dbReference type="PANTHER" id="PTHR30146">
    <property type="entry name" value="LACI-RELATED TRANSCRIPTIONAL REPRESSOR"/>
    <property type="match status" value="1"/>
</dbReference>
<evidence type="ECO:0000256" key="3">
    <source>
        <dbReference type="ARBA" id="ARBA00023163"/>
    </source>
</evidence>
<evidence type="ECO:0000259" key="4">
    <source>
        <dbReference type="PROSITE" id="PS50932"/>
    </source>
</evidence>
<dbReference type="InterPro" id="IPR010982">
    <property type="entry name" value="Lambda_DNA-bd_dom_sf"/>
</dbReference>
<gene>
    <name evidence="5" type="ORF">GCM10009804_30380</name>
</gene>
<keyword evidence="2 5" id="KW-0238">DNA-binding</keyword>
<dbReference type="SMART" id="SM00354">
    <property type="entry name" value="HTH_LACI"/>
    <property type="match status" value="1"/>
</dbReference>
<evidence type="ECO:0000256" key="2">
    <source>
        <dbReference type="ARBA" id="ARBA00023125"/>
    </source>
</evidence>
<dbReference type="Gene3D" id="1.10.260.40">
    <property type="entry name" value="lambda repressor-like DNA-binding domains"/>
    <property type="match status" value="1"/>
</dbReference>
<keyword evidence="6" id="KW-1185">Reference proteome</keyword>